<accession>A0ABR7VFE0</accession>
<dbReference type="InterPro" id="IPR026350">
    <property type="entry name" value="GxxExxY"/>
</dbReference>
<dbReference type="Pfam" id="PF13366">
    <property type="entry name" value="PDDEXK_3"/>
    <property type="match status" value="1"/>
</dbReference>
<dbReference type="EMBL" id="JABTCG010000003">
    <property type="protein sequence ID" value="MBD0850769.1"/>
    <property type="molecule type" value="Genomic_DNA"/>
</dbReference>
<sequence length="127" mass="14807">MTEIVFKEESYNIIGACMRVHAELGAGFLEAVYQEALEKEFMDNNIPFERHTKLSLYYKEEKLKKYYIADFLCYGKIILELKALQFLHTNINDQLGNYLKATNSRLGLLVNFGKPSLEYRRILNSQA</sequence>
<protein>
    <submittedName>
        <fullName evidence="1">GxxExxY protein</fullName>
    </submittedName>
</protein>
<proteinExistence type="predicted"/>
<keyword evidence="2" id="KW-1185">Reference proteome</keyword>
<evidence type="ECO:0000313" key="2">
    <source>
        <dbReference type="Proteomes" id="UP000598350"/>
    </source>
</evidence>
<dbReference type="RefSeq" id="WP_188313907.1">
    <property type="nucleotide sequence ID" value="NZ_JABTCG010000003.1"/>
</dbReference>
<name>A0ABR7VFE0_9FLAO</name>
<gene>
    <name evidence="1" type="ORF">HPE63_08820</name>
</gene>
<comment type="caution">
    <text evidence="1">The sequence shown here is derived from an EMBL/GenBank/DDBJ whole genome shotgun (WGS) entry which is preliminary data.</text>
</comment>
<reference evidence="1 2" key="1">
    <citation type="submission" date="2020-05" db="EMBL/GenBank/DDBJ databases">
        <title>The draft genome sequence of Maribacter arenosus CAU 1321.</title>
        <authorList>
            <person name="Mu L."/>
        </authorList>
    </citation>
    <scope>NUCLEOTIDE SEQUENCE [LARGE SCALE GENOMIC DNA]</scope>
    <source>
        <strain evidence="1 2">CAU 1321</strain>
    </source>
</reference>
<evidence type="ECO:0000313" key="1">
    <source>
        <dbReference type="EMBL" id="MBD0850769.1"/>
    </source>
</evidence>
<dbReference type="Proteomes" id="UP000598350">
    <property type="component" value="Unassembled WGS sequence"/>
</dbReference>
<organism evidence="1 2">
    <name type="scientific">Maribacter arenosus</name>
    <dbReference type="NCBI Taxonomy" id="1854708"/>
    <lineage>
        <taxon>Bacteria</taxon>
        <taxon>Pseudomonadati</taxon>
        <taxon>Bacteroidota</taxon>
        <taxon>Flavobacteriia</taxon>
        <taxon>Flavobacteriales</taxon>
        <taxon>Flavobacteriaceae</taxon>
        <taxon>Maribacter</taxon>
    </lineage>
</organism>
<dbReference type="NCBIfam" id="TIGR04256">
    <property type="entry name" value="GxxExxY"/>
    <property type="match status" value="1"/>
</dbReference>